<feature type="domain" description="Threonine synthase N-terminal" evidence="8">
    <location>
        <begin position="2"/>
        <end position="79"/>
    </location>
</feature>
<evidence type="ECO:0000259" key="7">
    <source>
        <dbReference type="Pfam" id="PF00291"/>
    </source>
</evidence>
<comment type="similarity">
    <text evidence="2">Belongs to the threonine synthase family.</text>
</comment>
<evidence type="ECO:0000259" key="8">
    <source>
        <dbReference type="Pfam" id="PF14821"/>
    </source>
</evidence>
<dbReference type="EMBL" id="FKBS01000017">
    <property type="protein sequence ID" value="SAI42994.1"/>
    <property type="molecule type" value="Genomic_DNA"/>
</dbReference>
<dbReference type="InterPro" id="IPR029144">
    <property type="entry name" value="Thr_synth_N"/>
</dbReference>
<dbReference type="InterPro" id="IPR051166">
    <property type="entry name" value="Threonine_Synthase"/>
</dbReference>
<gene>
    <name evidence="9" type="primary">thrC</name>
    <name evidence="9" type="ORF">SAMEA1982600_03491</name>
</gene>
<organism evidence="9 10">
    <name type="scientific">Bordetella ansorpii</name>
    <dbReference type="NCBI Taxonomy" id="288768"/>
    <lineage>
        <taxon>Bacteria</taxon>
        <taxon>Pseudomonadati</taxon>
        <taxon>Pseudomonadota</taxon>
        <taxon>Betaproteobacteria</taxon>
        <taxon>Burkholderiales</taxon>
        <taxon>Alcaligenaceae</taxon>
        <taxon>Bordetella</taxon>
    </lineage>
</organism>
<comment type="cofactor">
    <cofactor evidence="1 6">
        <name>pyridoxal 5'-phosphate</name>
        <dbReference type="ChEBI" id="CHEBI:597326"/>
    </cofactor>
</comment>
<evidence type="ECO:0000256" key="5">
    <source>
        <dbReference type="NCBIfam" id="TIGR00260"/>
    </source>
</evidence>
<feature type="modified residue" description="N6-(pyridoxal phosphate)lysine" evidence="6">
    <location>
        <position position="113"/>
    </location>
</feature>
<evidence type="ECO:0000256" key="4">
    <source>
        <dbReference type="ARBA" id="ARBA00023239"/>
    </source>
</evidence>
<dbReference type="Proteomes" id="UP000077037">
    <property type="component" value="Unassembled WGS sequence"/>
</dbReference>
<evidence type="ECO:0000256" key="3">
    <source>
        <dbReference type="ARBA" id="ARBA00022898"/>
    </source>
</evidence>
<dbReference type="OrthoDB" id="9763107at2"/>
<dbReference type="NCBIfam" id="TIGR00260">
    <property type="entry name" value="thrC"/>
    <property type="match status" value="1"/>
</dbReference>
<dbReference type="CDD" id="cd01560">
    <property type="entry name" value="Thr-synth_2"/>
    <property type="match status" value="1"/>
</dbReference>
<dbReference type="InterPro" id="IPR001926">
    <property type="entry name" value="TrpB-like_PALP"/>
</dbReference>
<dbReference type="Gene3D" id="3.90.1380.10">
    <property type="entry name" value="Threonine synthase, N-terminal domain"/>
    <property type="match status" value="1"/>
</dbReference>
<dbReference type="RefSeq" id="WP_066415772.1">
    <property type="nucleotide sequence ID" value="NZ_FKBS01000017.1"/>
</dbReference>
<dbReference type="Gene3D" id="3.40.50.1100">
    <property type="match status" value="2"/>
</dbReference>
<dbReference type="PANTHER" id="PTHR42690:SF1">
    <property type="entry name" value="THREONINE SYNTHASE-LIKE 2"/>
    <property type="match status" value="1"/>
</dbReference>
<accession>A0A157QBI8</accession>
<reference evidence="9 10" key="1">
    <citation type="submission" date="2016-03" db="EMBL/GenBank/DDBJ databases">
        <authorList>
            <consortium name="Pathogen Informatics"/>
        </authorList>
    </citation>
    <scope>NUCLEOTIDE SEQUENCE [LARGE SCALE GENOMIC DNA]</scope>
    <source>
        <strain evidence="9 10">NCTC13364</strain>
    </source>
</reference>
<evidence type="ECO:0000313" key="9">
    <source>
        <dbReference type="EMBL" id="SAI42994.1"/>
    </source>
</evidence>
<dbReference type="EC" id="4.2.3.1" evidence="5"/>
<evidence type="ECO:0000256" key="1">
    <source>
        <dbReference type="ARBA" id="ARBA00001933"/>
    </source>
</evidence>
<name>A0A157QBI8_9BORD</name>
<dbReference type="Pfam" id="PF24857">
    <property type="entry name" value="THR4_C"/>
    <property type="match status" value="1"/>
</dbReference>
<evidence type="ECO:0000313" key="10">
    <source>
        <dbReference type="Proteomes" id="UP000077037"/>
    </source>
</evidence>
<keyword evidence="3 6" id="KW-0663">Pyridoxal phosphate</keyword>
<dbReference type="SUPFAM" id="SSF53686">
    <property type="entry name" value="Tryptophan synthase beta subunit-like PLP-dependent enzymes"/>
    <property type="match status" value="1"/>
</dbReference>
<dbReference type="Pfam" id="PF14821">
    <property type="entry name" value="Thr_synth_N"/>
    <property type="match status" value="1"/>
</dbReference>
<protein>
    <recommendedName>
        <fullName evidence="5">Threonine synthase</fullName>
        <ecNumber evidence="5">4.2.3.1</ecNumber>
    </recommendedName>
</protein>
<dbReference type="GO" id="GO:0009088">
    <property type="term" value="P:threonine biosynthetic process"/>
    <property type="evidence" value="ECO:0007669"/>
    <property type="project" value="UniProtKB-UniRule"/>
</dbReference>
<dbReference type="PANTHER" id="PTHR42690">
    <property type="entry name" value="THREONINE SYNTHASE FAMILY MEMBER"/>
    <property type="match status" value="1"/>
</dbReference>
<sequence>MKYVSTRGGMAPQAFSDILLEGLAPDGGLAVPETLPRVDAATLESWRGLPYADLAFEVLSRFATDIPADDLRALTRAAYRQESFNSEDIVPLRPLHDGMHLLGLSEGPTLAFKDMAMQFLGQVFEYVLTRRGTTLNILGATSGDTGSAAEYALRGKRGVAVFMLSPHGRMSAFQRAQMYSLQDENIHNIAVHGVFDEAQDIVKALSGDLEFKTRWRLGAVNSINWARIAAQVVYYFHGWLSATTGAGQQVSFAVPSGNFGNILSGHIARRMGLPIRRLVLATNENNVLEEFFRTGIYRPRAPAQTYATSSPSMDISRASNFERFVYDLVDADPARVKALWDDVAREGQFDLSAQLPRFDADHGFVAGVSTHADRLSTIKSTYDTCGVLIDPHTADGVKVARQYVEPGIPMLVLETALPAKFSETIEAALGQPAPPPAALANLESLPQRVTVMDCDPVSVRRYIEAHAKV</sequence>
<keyword evidence="4 9" id="KW-0456">Lyase</keyword>
<proteinExistence type="inferred from homology"/>
<evidence type="ECO:0000256" key="6">
    <source>
        <dbReference type="PIRSR" id="PIRSR604450-51"/>
    </source>
</evidence>
<dbReference type="GO" id="GO:0004795">
    <property type="term" value="F:threonine synthase activity"/>
    <property type="evidence" value="ECO:0007669"/>
    <property type="project" value="UniProtKB-UniRule"/>
</dbReference>
<dbReference type="InterPro" id="IPR037158">
    <property type="entry name" value="Thr_synth_N_sf"/>
</dbReference>
<evidence type="ECO:0000256" key="2">
    <source>
        <dbReference type="ARBA" id="ARBA00005517"/>
    </source>
</evidence>
<dbReference type="InterPro" id="IPR036052">
    <property type="entry name" value="TrpB-like_PALP_sf"/>
</dbReference>
<feature type="domain" description="Tryptophan synthase beta chain-like PALP" evidence="7">
    <location>
        <begin position="107"/>
        <end position="337"/>
    </location>
</feature>
<dbReference type="InterPro" id="IPR004450">
    <property type="entry name" value="Thr_synthase-like"/>
</dbReference>
<dbReference type="Pfam" id="PF00291">
    <property type="entry name" value="PALP"/>
    <property type="match status" value="1"/>
</dbReference>
<dbReference type="AlphaFoldDB" id="A0A157QBI8"/>